<evidence type="ECO:0000313" key="1">
    <source>
        <dbReference type="EMBL" id="GAA4146129.1"/>
    </source>
</evidence>
<organism evidence="1 2">
    <name type="scientific">Sphingobacterium kyonggiense</name>
    <dbReference type="NCBI Taxonomy" id="714075"/>
    <lineage>
        <taxon>Bacteria</taxon>
        <taxon>Pseudomonadati</taxon>
        <taxon>Bacteroidota</taxon>
        <taxon>Sphingobacteriia</taxon>
        <taxon>Sphingobacteriales</taxon>
        <taxon>Sphingobacteriaceae</taxon>
        <taxon>Sphingobacterium</taxon>
    </lineage>
</organism>
<protein>
    <submittedName>
        <fullName evidence="1">Uncharacterized protein</fullName>
    </submittedName>
</protein>
<gene>
    <name evidence="1" type="ORF">GCM10022216_30700</name>
</gene>
<evidence type="ECO:0000313" key="2">
    <source>
        <dbReference type="Proteomes" id="UP001500101"/>
    </source>
</evidence>
<dbReference type="EMBL" id="BAAAZI010000012">
    <property type="protein sequence ID" value="GAA4146129.1"/>
    <property type="molecule type" value="Genomic_DNA"/>
</dbReference>
<comment type="caution">
    <text evidence="1">The sequence shown here is derived from an EMBL/GenBank/DDBJ whole genome shotgun (WGS) entry which is preliminary data.</text>
</comment>
<sequence length="226" mass="25969">MREARLSFQEEYRKKKIKFRSNVASVSPNRDRNIAINIQPVWRFAKNAYTPKFQGIEVPILESIASRKMFNYDKAPISPEDNRLRARNSFKRLLYYKTSNGKSFNIVLSYLPNAAYVKKFSGRISKGSLSLRTIKDTKYSGYIEYSRLDGRGIFVLQFKEGKLFRRHTYTYKKSTEVSVSNVAVKFSATNKKAQRGIPVEPTASEMGLGPEECQEYTPVMIRVCAG</sequence>
<proteinExistence type="predicted"/>
<dbReference type="Proteomes" id="UP001500101">
    <property type="component" value="Unassembled WGS sequence"/>
</dbReference>
<keyword evidence="2" id="KW-1185">Reference proteome</keyword>
<dbReference type="RefSeq" id="WP_344675667.1">
    <property type="nucleotide sequence ID" value="NZ_BAAAZI010000012.1"/>
</dbReference>
<accession>A0ABP7Z2P4</accession>
<reference evidence="2" key="1">
    <citation type="journal article" date="2019" name="Int. J. Syst. Evol. Microbiol.">
        <title>The Global Catalogue of Microorganisms (GCM) 10K type strain sequencing project: providing services to taxonomists for standard genome sequencing and annotation.</title>
        <authorList>
            <consortium name="The Broad Institute Genomics Platform"/>
            <consortium name="The Broad Institute Genome Sequencing Center for Infectious Disease"/>
            <person name="Wu L."/>
            <person name="Ma J."/>
        </authorList>
    </citation>
    <scope>NUCLEOTIDE SEQUENCE [LARGE SCALE GENOMIC DNA]</scope>
    <source>
        <strain evidence="2">JCM 16704</strain>
    </source>
</reference>
<name>A0ABP7Z2P4_9SPHI</name>